<evidence type="ECO:0000313" key="1">
    <source>
        <dbReference type="EMBL" id="GFY51525.1"/>
    </source>
</evidence>
<comment type="caution">
    <text evidence="1">The sequence shown here is derived from an EMBL/GenBank/DDBJ whole genome shotgun (WGS) entry which is preliminary data.</text>
</comment>
<dbReference type="AlphaFoldDB" id="A0A8X7C160"/>
<proteinExistence type="predicted"/>
<gene>
    <name evidence="1" type="ORF">TNIN_68431</name>
</gene>
<dbReference type="EMBL" id="BMAV01008161">
    <property type="protein sequence ID" value="GFY51525.1"/>
    <property type="molecule type" value="Genomic_DNA"/>
</dbReference>
<protein>
    <submittedName>
        <fullName evidence="1">Uncharacterized protein</fullName>
    </submittedName>
</protein>
<reference evidence="1" key="1">
    <citation type="submission" date="2020-08" db="EMBL/GenBank/DDBJ databases">
        <title>Multicomponent nature underlies the extraordinary mechanical properties of spider dragline silk.</title>
        <authorList>
            <person name="Kono N."/>
            <person name="Nakamura H."/>
            <person name="Mori M."/>
            <person name="Yoshida Y."/>
            <person name="Ohtoshi R."/>
            <person name="Malay A.D."/>
            <person name="Moran D.A.P."/>
            <person name="Tomita M."/>
            <person name="Numata K."/>
            <person name="Arakawa K."/>
        </authorList>
    </citation>
    <scope>NUCLEOTIDE SEQUENCE</scope>
</reference>
<keyword evidence="2" id="KW-1185">Reference proteome</keyword>
<name>A0A8X7C160_9ARAC</name>
<sequence length="197" mass="22348">MDGADVKIFVNVPPGAIMRGVQDHSECSLLDDFTLTSVEEGKGRSERKFLGNSGPLKTGQIWRHRQRTGKFPPLVWSGSHMYNIGLIKESRSSNFDTSDIRESSVQFDLERPLLEVVVKDLDEIWGKVELVDESVVPHVIENLLDIEEDSDRWKMLIEAVDYEVGRSQKLMTSGCFGMKPVLKWRDDVVGYCVLFNS</sequence>
<organism evidence="1 2">
    <name type="scientific">Trichonephila inaurata madagascariensis</name>
    <dbReference type="NCBI Taxonomy" id="2747483"/>
    <lineage>
        <taxon>Eukaryota</taxon>
        <taxon>Metazoa</taxon>
        <taxon>Ecdysozoa</taxon>
        <taxon>Arthropoda</taxon>
        <taxon>Chelicerata</taxon>
        <taxon>Arachnida</taxon>
        <taxon>Araneae</taxon>
        <taxon>Araneomorphae</taxon>
        <taxon>Entelegynae</taxon>
        <taxon>Araneoidea</taxon>
        <taxon>Nephilidae</taxon>
        <taxon>Trichonephila</taxon>
        <taxon>Trichonephila inaurata</taxon>
    </lineage>
</organism>
<accession>A0A8X7C160</accession>
<evidence type="ECO:0000313" key="2">
    <source>
        <dbReference type="Proteomes" id="UP000886998"/>
    </source>
</evidence>
<dbReference type="Proteomes" id="UP000886998">
    <property type="component" value="Unassembled WGS sequence"/>
</dbReference>